<keyword evidence="4" id="KW-1185">Reference proteome</keyword>
<organism evidence="3 4">
    <name type="scientific">Crucibulum laeve</name>
    <dbReference type="NCBI Taxonomy" id="68775"/>
    <lineage>
        <taxon>Eukaryota</taxon>
        <taxon>Fungi</taxon>
        <taxon>Dikarya</taxon>
        <taxon>Basidiomycota</taxon>
        <taxon>Agaricomycotina</taxon>
        <taxon>Agaricomycetes</taxon>
        <taxon>Agaricomycetidae</taxon>
        <taxon>Agaricales</taxon>
        <taxon>Agaricineae</taxon>
        <taxon>Nidulariaceae</taxon>
        <taxon>Crucibulum</taxon>
    </lineage>
</organism>
<dbReference type="InterPro" id="IPR001810">
    <property type="entry name" value="F-box_dom"/>
</dbReference>
<dbReference type="AlphaFoldDB" id="A0A5C3LRE4"/>
<dbReference type="Pfam" id="PF00646">
    <property type="entry name" value="F-box"/>
    <property type="match status" value="1"/>
</dbReference>
<accession>A0A5C3LRE4</accession>
<sequence>MKSPVLPIDQASTIKEESKPSIPDHALLKDNPPSPTLPLQPSLSTQNAPLILNSPSVTLAYASNPTGRRIARLPPSITLLSLPNELIIHILAWLSSSDLWSLVKLNRRLHHLALPLYLARYGLTPYTGVLRLFDDRSDYVVKAMGVALFKVELGKLECSVNLRKEGEEGRGGLEEILSLVEKVESIREVHLDFLIYGEGVDLREEMVTECEHQLKQNLDMFTHARAFEVVKVLNAVVQKGCTTLTVCLAGQLKTNFTEVKDVLYREFGVGGWVFVKLLHGAYKSVGTYLGHFPPPTELVSPPRVNLEEFNLRTPMLLHPLFLPWTLSTLNASRISKLSVNHVGRVDGFSWSLILPCICLPHLIHLSLDQASIEDDALYAFLMRHPGIKVLKLGQNILPPIDSTPVPKGIFGSVTHLSAYPRYLFFLLKAPESLQSLQSVEIIWRVLRKEVFDLGAMETYFLHPILERLGALPELRLLLWFESSNAEWMRLTPQPPSSSSMLIPGWSPVHIALLPRFSHLTLQIGTYRLPLVVRRALPKWIARFTGLKHLSFITLSKAGPVESSERTMFLNQIWESVKGLETVEINGEVVARW</sequence>
<gene>
    <name evidence="3" type="ORF">BDQ12DRAFT_334483</name>
</gene>
<proteinExistence type="predicted"/>
<feature type="region of interest" description="Disordered" evidence="1">
    <location>
        <begin position="1"/>
        <end position="40"/>
    </location>
</feature>
<evidence type="ECO:0000259" key="2">
    <source>
        <dbReference type="PROSITE" id="PS50181"/>
    </source>
</evidence>
<protein>
    <recommendedName>
        <fullName evidence="2">F-box domain-containing protein</fullName>
    </recommendedName>
</protein>
<dbReference type="Proteomes" id="UP000308652">
    <property type="component" value="Unassembled WGS sequence"/>
</dbReference>
<dbReference type="SUPFAM" id="SSF81383">
    <property type="entry name" value="F-box domain"/>
    <property type="match status" value="1"/>
</dbReference>
<dbReference type="PROSITE" id="PS50181">
    <property type="entry name" value="FBOX"/>
    <property type="match status" value="1"/>
</dbReference>
<reference evidence="3 4" key="1">
    <citation type="journal article" date="2019" name="Nat. Ecol. Evol.">
        <title>Megaphylogeny resolves global patterns of mushroom evolution.</title>
        <authorList>
            <person name="Varga T."/>
            <person name="Krizsan K."/>
            <person name="Foldi C."/>
            <person name="Dima B."/>
            <person name="Sanchez-Garcia M."/>
            <person name="Sanchez-Ramirez S."/>
            <person name="Szollosi G.J."/>
            <person name="Szarkandi J.G."/>
            <person name="Papp V."/>
            <person name="Albert L."/>
            <person name="Andreopoulos W."/>
            <person name="Angelini C."/>
            <person name="Antonin V."/>
            <person name="Barry K.W."/>
            <person name="Bougher N.L."/>
            <person name="Buchanan P."/>
            <person name="Buyck B."/>
            <person name="Bense V."/>
            <person name="Catcheside P."/>
            <person name="Chovatia M."/>
            <person name="Cooper J."/>
            <person name="Damon W."/>
            <person name="Desjardin D."/>
            <person name="Finy P."/>
            <person name="Geml J."/>
            <person name="Haridas S."/>
            <person name="Hughes K."/>
            <person name="Justo A."/>
            <person name="Karasinski D."/>
            <person name="Kautmanova I."/>
            <person name="Kiss B."/>
            <person name="Kocsube S."/>
            <person name="Kotiranta H."/>
            <person name="LaButti K.M."/>
            <person name="Lechner B.E."/>
            <person name="Liimatainen K."/>
            <person name="Lipzen A."/>
            <person name="Lukacs Z."/>
            <person name="Mihaltcheva S."/>
            <person name="Morgado L.N."/>
            <person name="Niskanen T."/>
            <person name="Noordeloos M.E."/>
            <person name="Ohm R.A."/>
            <person name="Ortiz-Santana B."/>
            <person name="Ovrebo C."/>
            <person name="Racz N."/>
            <person name="Riley R."/>
            <person name="Savchenko A."/>
            <person name="Shiryaev A."/>
            <person name="Soop K."/>
            <person name="Spirin V."/>
            <person name="Szebenyi C."/>
            <person name="Tomsovsky M."/>
            <person name="Tulloss R.E."/>
            <person name="Uehling J."/>
            <person name="Grigoriev I.V."/>
            <person name="Vagvolgyi C."/>
            <person name="Papp T."/>
            <person name="Martin F.M."/>
            <person name="Miettinen O."/>
            <person name="Hibbett D.S."/>
            <person name="Nagy L.G."/>
        </authorList>
    </citation>
    <scope>NUCLEOTIDE SEQUENCE [LARGE SCALE GENOMIC DNA]</scope>
    <source>
        <strain evidence="3 4">CBS 166.37</strain>
    </source>
</reference>
<dbReference type="OrthoDB" id="2635672at2759"/>
<evidence type="ECO:0000256" key="1">
    <source>
        <dbReference type="SAM" id="MobiDB-lite"/>
    </source>
</evidence>
<name>A0A5C3LRE4_9AGAR</name>
<evidence type="ECO:0000313" key="4">
    <source>
        <dbReference type="Proteomes" id="UP000308652"/>
    </source>
</evidence>
<feature type="domain" description="F-box" evidence="2">
    <location>
        <begin position="76"/>
        <end position="112"/>
    </location>
</feature>
<dbReference type="EMBL" id="ML213627">
    <property type="protein sequence ID" value="TFK34893.1"/>
    <property type="molecule type" value="Genomic_DNA"/>
</dbReference>
<dbReference type="InterPro" id="IPR036047">
    <property type="entry name" value="F-box-like_dom_sf"/>
</dbReference>
<evidence type="ECO:0000313" key="3">
    <source>
        <dbReference type="EMBL" id="TFK34893.1"/>
    </source>
</evidence>